<dbReference type="AlphaFoldDB" id="A0A2A4FIL6"/>
<dbReference type="GeneID" id="69000970"/>
<feature type="signal peptide" evidence="1">
    <location>
        <begin position="1"/>
        <end position="18"/>
    </location>
</feature>
<gene>
    <name evidence="2" type="ORF">BZL54_08270</name>
</gene>
<dbReference type="Gene3D" id="2.40.10.10">
    <property type="entry name" value="Trypsin-like serine proteases"/>
    <property type="match status" value="2"/>
</dbReference>
<dbReference type="RefSeq" id="WP_084908996.1">
    <property type="nucleotide sequence ID" value="NZ_CP020738.1"/>
</dbReference>
<accession>A0A2A4FIL6</accession>
<dbReference type="Pfam" id="PF13365">
    <property type="entry name" value="Trypsin_2"/>
    <property type="match status" value="1"/>
</dbReference>
<dbReference type="Proteomes" id="UP000217994">
    <property type="component" value="Unassembled WGS sequence"/>
</dbReference>
<feature type="chain" id="PRO_5012607499" description="Serine protease" evidence="1">
    <location>
        <begin position="19"/>
        <end position="240"/>
    </location>
</feature>
<dbReference type="EMBL" id="MTZU01000023">
    <property type="protein sequence ID" value="PCE32955.1"/>
    <property type="molecule type" value="Genomic_DNA"/>
</dbReference>
<dbReference type="SUPFAM" id="SSF50494">
    <property type="entry name" value="Trypsin-like serine proteases"/>
    <property type="match status" value="1"/>
</dbReference>
<sequence length="240" mass="24358">MCVAMSVALLGGAGGAFAQQRDAAAGARPGVLLVEANATGVFVNDAGDVLTARHVVAACRSLFVIKDAQVARADVKAMSADRDLAVVRSRIRPLLAASFARTRWHDARPVFAAGYEALRRMPDPASAITNGLTRPDARAGGLTLMLTAANGASGSAVLDAAGLVIGIVTDRAAVAGGDARAVATRSDAARFVIAVPVDAVKAFLAASGVPYSETDAPQLEPMQSHAARAATLEAGILCGE</sequence>
<evidence type="ECO:0008006" key="4">
    <source>
        <dbReference type="Google" id="ProtNLM"/>
    </source>
</evidence>
<evidence type="ECO:0000313" key="2">
    <source>
        <dbReference type="EMBL" id="PCE32955.1"/>
    </source>
</evidence>
<name>A0A2A4FIL6_9BURK</name>
<comment type="caution">
    <text evidence="2">The sequence shown here is derived from an EMBL/GenBank/DDBJ whole genome shotgun (WGS) entry which is preliminary data.</text>
</comment>
<keyword evidence="1" id="KW-0732">Signal</keyword>
<reference evidence="2 3" key="1">
    <citation type="submission" date="2017-01" db="EMBL/GenBank/DDBJ databases">
        <title>Whole-Genome Shotgun Sequencing of Two beta-Proteobacterial Species in Search of the Bulgecin Biosynthetic Cluster.</title>
        <authorList>
            <person name="Horsman M.E."/>
            <person name="Marous D.R."/>
            <person name="Li R."/>
            <person name="Oliver R.A."/>
            <person name="Byun B."/>
            <person name="Emrich S.J."/>
            <person name="Boggess B."/>
            <person name="Townsend C.A."/>
            <person name="Mobashery S."/>
        </authorList>
    </citation>
    <scope>NUCLEOTIDE SEQUENCE [LARGE SCALE GENOMIC DNA]</scope>
    <source>
        <strain evidence="2 3">ATCC 31433</strain>
    </source>
</reference>
<protein>
    <recommendedName>
        <fullName evidence="4">Serine protease</fullName>
    </recommendedName>
</protein>
<organism evidence="2 3">
    <name type="scientific">Burkholderia ubonensis subsp. mesacidophila</name>
    <dbReference type="NCBI Taxonomy" id="265293"/>
    <lineage>
        <taxon>Bacteria</taxon>
        <taxon>Pseudomonadati</taxon>
        <taxon>Pseudomonadota</taxon>
        <taxon>Betaproteobacteria</taxon>
        <taxon>Burkholderiales</taxon>
        <taxon>Burkholderiaceae</taxon>
        <taxon>Burkholderia</taxon>
        <taxon>Burkholderia cepacia complex</taxon>
    </lineage>
</organism>
<dbReference type="InterPro" id="IPR009003">
    <property type="entry name" value="Peptidase_S1_PA"/>
</dbReference>
<proteinExistence type="predicted"/>
<dbReference type="InterPro" id="IPR043504">
    <property type="entry name" value="Peptidase_S1_PA_chymotrypsin"/>
</dbReference>
<evidence type="ECO:0000256" key="1">
    <source>
        <dbReference type="SAM" id="SignalP"/>
    </source>
</evidence>
<evidence type="ECO:0000313" key="3">
    <source>
        <dbReference type="Proteomes" id="UP000217994"/>
    </source>
</evidence>